<dbReference type="Proteomes" id="UP000013569">
    <property type="component" value="Unassembled WGS sequence"/>
</dbReference>
<organism evidence="3 4">
    <name type="scientific">Gordonia terrae C-6</name>
    <dbReference type="NCBI Taxonomy" id="1316928"/>
    <lineage>
        <taxon>Bacteria</taxon>
        <taxon>Bacillati</taxon>
        <taxon>Actinomycetota</taxon>
        <taxon>Actinomycetes</taxon>
        <taxon>Mycobacteriales</taxon>
        <taxon>Gordoniaceae</taxon>
        <taxon>Gordonia</taxon>
    </lineage>
</organism>
<feature type="domain" description="Limonene-1,2-epoxide hydrolase" evidence="2">
    <location>
        <begin position="90"/>
        <end position="211"/>
    </location>
</feature>
<feature type="compositionally biased region" description="Basic and acidic residues" evidence="1">
    <location>
        <begin position="31"/>
        <end position="45"/>
    </location>
</feature>
<keyword evidence="3" id="KW-0378">Hydrolase</keyword>
<comment type="caution">
    <text evidence="3">The sequence shown here is derived from an EMBL/GenBank/DDBJ whole genome shotgun (WGS) entry which is preliminary data.</text>
</comment>
<evidence type="ECO:0000313" key="4">
    <source>
        <dbReference type="Proteomes" id="UP000013569"/>
    </source>
</evidence>
<dbReference type="AlphaFoldDB" id="R7Y4T3"/>
<dbReference type="GO" id="GO:0016787">
    <property type="term" value="F:hydrolase activity"/>
    <property type="evidence" value="ECO:0007669"/>
    <property type="project" value="UniProtKB-KW"/>
</dbReference>
<reference evidence="3 4" key="1">
    <citation type="journal article" date="2013" name="Genome Announc.">
        <title>Draft Genome Sequence of a Benzothiophene-Desulfurizing Bacterium, Gordona terrae Strain C-6.</title>
        <authorList>
            <person name="Wang W."/>
            <person name="Ma T."/>
            <person name="Ren Y."/>
            <person name="Li G."/>
        </authorList>
    </citation>
    <scope>NUCLEOTIDE SEQUENCE [LARGE SCALE GENOMIC DNA]</scope>
    <source>
        <strain evidence="3 4">C-6</strain>
    </source>
</reference>
<accession>R7Y4T3</accession>
<dbReference type="PATRIC" id="fig|1316928.3.peg.3944"/>
<dbReference type="Gene3D" id="3.10.450.50">
    <property type="match status" value="1"/>
</dbReference>
<feature type="region of interest" description="Disordered" evidence="1">
    <location>
        <begin position="23"/>
        <end position="45"/>
    </location>
</feature>
<evidence type="ECO:0000259" key="2">
    <source>
        <dbReference type="Pfam" id="PF07858"/>
    </source>
</evidence>
<sequence length="232" mass="25690">MLAWFDMWVSSWVVCGLSASRRATPGTNTDRGTRRSPTEENYDGRADNGDLVTLAETTAIRVVDDLLGCHIARCRRRARGYWSAMTPQTPIEIVTTLLTEFARGDVPAALETIDDDIAYTNVSLPTIRGKRKVAGVLGGVARKGSVGFNYRMINVSSDDAGVVLTERVDELRLGRLHLQFWVCGRFEVREGRITVWRDYFDYFDMTKALVRGVAALAVPSVQRPLPAPAVPA</sequence>
<evidence type="ECO:0000313" key="3">
    <source>
        <dbReference type="EMBL" id="EON31063.1"/>
    </source>
</evidence>
<proteinExistence type="predicted"/>
<dbReference type="InterPro" id="IPR013100">
    <property type="entry name" value="LEH"/>
</dbReference>
<gene>
    <name evidence="3" type="ORF">GTC6_19508</name>
</gene>
<dbReference type="SUPFAM" id="SSF54427">
    <property type="entry name" value="NTF2-like"/>
    <property type="match status" value="1"/>
</dbReference>
<protein>
    <submittedName>
        <fullName evidence="3">Limonene-1,2-epoxide hydrolase</fullName>
    </submittedName>
</protein>
<dbReference type="InterPro" id="IPR032710">
    <property type="entry name" value="NTF2-like_dom_sf"/>
</dbReference>
<dbReference type="Pfam" id="PF07858">
    <property type="entry name" value="LEH"/>
    <property type="match status" value="1"/>
</dbReference>
<evidence type="ECO:0000256" key="1">
    <source>
        <dbReference type="SAM" id="MobiDB-lite"/>
    </source>
</evidence>
<name>R7Y4T3_9ACTN</name>
<dbReference type="EMBL" id="AQPW01000032">
    <property type="protein sequence ID" value="EON31063.1"/>
    <property type="molecule type" value="Genomic_DNA"/>
</dbReference>